<evidence type="ECO:0000256" key="3">
    <source>
        <dbReference type="ARBA" id="ARBA00012054"/>
    </source>
</evidence>
<evidence type="ECO:0000313" key="12">
    <source>
        <dbReference type="Proteomes" id="UP000074382"/>
    </source>
</evidence>
<evidence type="ECO:0000256" key="8">
    <source>
        <dbReference type="ARBA" id="ARBA00023064"/>
    </source>
</evidence>
<name>A0A147KHL6_THECS</name>
<dbReference type="InterPro" id="IPR027417">
    <property type="entry name" value="P-loop_NTPase"/>
</dbReference>
<dbReference type="RefSeq" id="WP_068758068.1">
    <property type="nucleotide sequence ID" value="NZ_KQ950184.1"/>
</dbReference>
<evidence type="ECO:0000256" key="9">
    <source>
        <dbReference type="ARBA" id="ARBA00048090"/>
    </source>
</evidence>
<sequence>MHFVFMGISGSGKTTVARGVAERLGLPFADADDFHPAANIAKMSNGIPLTDADRLPWLRTLAAWLGERERHGESSVLACSALRRSYRDILRGGAPGVFFVHLHGSADLIAERLRSRRGHFMPAGLLDSQLSALEPLEPDEAGTMLDVADSPEVLVEKAAQLASSALAADG</sequence>
<dbReference type="GO" id="GO:0019521">
    <property type="term" value="P:D-gluconate metabolic process"/>
    <property type="evidence" value="ECO:0007669"/>
    <property type="project" value="UniProtKB-KW"/>
</dbReference>
<accession>A0A147KHL6</accession>
<dbReference type="PATRIC" id="fig|665004.4.peg.3369"/>
<dbReference type="EC" id="2.7.1.12" evidence="3 10"/>
<keyword evidence="12" id="KW-1185">Reference proteome</keyword>
<evidence type="ECO:0000256" key="2">
    <source>
        <dbReference type="ARBA" id="ARBA00008420"/>
    </source>
</evidence>
<dbReference type="OrthoDB" id="9795716at2"/>
<evidence type="ECO:0000256" key="1">
    <source>
        <dbReference type="ARBA" id="ARBA00004761"/>
    </source>
</evidence>
<dbReference type="STRING" id="665004.AC529_10710"/>
<dbReference type="Gene3D" id="3.40.50.300">
    <property type="entry name" value="P-loop containing nucleotide triphosphate hydrolases"/>
    <property type="match status" value="1"/>
</dbReference>
<evidence type="ECO:0000313" key="11">
    <source>
        <dbReference type="EMBL" id="KUP96795.1"/>
    </source>
</evidence>
<protein>
    <recommendedName>
        <fullName evidence="3 10">Gluconokinase</fullName>
        <ecNumber evidence="3 10">2.7.1.12</ecNumber>
    </recommendedName>
</protein>
<dbReference type="FunFam" id="3.40.50.300:FF:000522">
    <property type="entry name" value="Gluconokinase"/>
    <property type="match status" value="1"/>
</dbReference>
<evidence type="ECO:0000256" key="7">
    <source>
        <dbReference type="ARBA" id="ARBA00022840"/>
    </source>
</evidence>
<dbReference type="CDD" id="cd02021">
    <property type="entry name" value="GntK"/>
    <property type="match status" value="1"/>
</dbReference>
<dbReference type="SUPFAM" id="SSF52540">
    <property type="entry name" value="P-loop containing nucleoside triphosphate hydrolases"/>
    <property type="match status" value="1"/>
</dbReference>
<dbReference type="Proteomes" id="UP000074382">
    <property type="component" value="Unassembled WGS sequence"/>
</dbReference>
<dbReference type="GO" id="GO:0005524">
    <property type="term" value="F:ATP binding"/>
    <property type="evidence" value="ECO:0007669"/>
    <property type="project" value="UniProtKB-KW"/>
</dbReference>
<dbReference type="NCBIfam" id="TIGR01313">
    <property type="entry name" value="therm_gnt_kin"/>
    <property type="match status" value="1"/>
</dbReference>
<comment type="caution">
    <text evidence="11">The sequence shown here is derived from an EMBL/GenBank/DDBJ whole genome shotgun (WGS) entry which is preliminary data.</text>
</comment>
<evidence type="ECO:0000256" key="10">
    <source>
        <dbReference type="RuleBase" id="RU363066"/>
    </source>
</evidence>
<keyword evidence="5 10" id="KW-0547">Nucleotide-binding</keyword>
<evidence type="ECO:0000256" key="5">
    <source>
        <dbReference type="ARBA" id="ARBA00022741"/>
    </source>
</evidence>
<evidence type="ECO:0000256" key="6">
    <source>
        <dbReference type="ARBA" id="ARBA00022777"/>
    </source>
</evidence>
<reference evidence="12" key="1">
    <citation type="journal article" date="2017" name="Acta Aliment.">
        <title>Plant polysaccharide degrading enzyme system of Thermpbifida cellulosilytica TB100 revealed by de novo genome project data.</title>
        <authorList>
            <person name="Toth A."/>
            <person name="Baka E."/>
            <person name="Luzics S."/>
            <person name="Bata-Vidacs I."/>
            <person name="Nagy I."/>
            <person name="Balint B."/>
            <person name="Herceg R."/>
            <person name="Olasz F."/>
            <person name="Wilk T."/>
            <person name="Nagy T."/>
            <person name="Kriszt B."/>
            <person name="Nagy I."/>
            <person name="Kukolya J."/>
        </authorList>
    </citation>
    <scope>NUCLEOTIDE SEQUENCE [LARGE SCALE GENOMIC DNA]</scope>
    <source>
        <strain evidence="12">TB100</strain>
    </source>
</reference>
<dbReference type="PANTHER" id="PTHR43442:SF3">
    <property type="entry name" value="GLUCONOKINASE-RELATED"/>
    <property type="match status" value="1"/>
</dbReference>
<keyword evidence="8" id="KW-0311">Gluconate utilization</keyword>
<dbReference type="InterPro" id="IPR006001">
    <property type="entry name" value="Therm_gnt_kin"/>
</dbReference>
<comment type="similarity">
    <text evidence="2 10">Belongs to the gluconokinase GntK/GntV family.</text>
</comment>
<dbReference type="PANTHER" id="PTHR43442">
    <property type="entry name" value="GLUCONOKINASE-RELATED"/>
    <property type="match status" value="1"/>
</dbReference>
<evidence type="ECO:0000256" key="4">
    <source>
        <dbReference type="ARBA" id="ARBA00022679"/>
    </source>
</evidence>
<keyword evidence="4 10" id="KW-0808">Transferase</keyword>
<proteinExistence type="inferred from homology"/>
<dbReference type="AlphaFoldDB" id="A0A147KHL6"/>
<dbReference type="GO" id="GO:0005737">
    <property type="term" value="C:cytoplasm"/>
    <property type="evidence" value="ECO:0007669"/>
    <property type="project" value="TreeGrafter"/>
</dbReference>
<organism evidence="11 12">
    <name type="scientific">Thermobifida cellulosilytica TB100</name>
    <dbReference type="NCBI Taxonomy" id="665004"/>
    <lineage>
        <taxon>Bacteria</taxon>
        <taxon>Bacillati</taxon>
        <taxon>Actinomycetota</taxon>
        <taxon>Actinomycetes</taxon>
        <taxon>Streptosporangiales</taxon>
        <taxon>Nocardiopsidaceae</taxon>
        <taxon>Thermobifida</taxon>
    </lineage>
</organism>
<dbReference type="EMBL" id="LGEM01000076">
    <property type="protein sequence ID" value="KUP96795.1"/>
    <property type="molecule type" value="Genomic_DNA"/>
</dbReference>
<comment type="catalytic activity">
    <reaction evidence="9 10">
        <text>D-gluconate + ATP = 6-phospho-D-gluconate + ADP + H(+)</text>
        <dbReference type="Rhea" id="RHEA:19433"/>
        <dbReference type="ChEBI" id="CHEBI:15378"/>
        <dbReference type="ChEBI" id="CHEBI:18391"/>
        <dbReference type="ChEBI" id="CHEBI:30616"/>
        <dbReference type="ChEBI" id="CHEBI:58759"/>
        <dbReference type="ChEBI" id="CHEBI:456216"/>
        <dbReference type="EC" id="2.7.1.12"/>
    </reaction>
</comment>
<dbReference type="Pfam" id="PF13671">
    <property type="entry name" value="AAA_33"/>
    <property type="match status" value="1"/>
</dbReference>
<keyword evidence="6 10" id="KW-0418">Kinase</keyword>
<gene>
    <name evidence="11" type="ORF">AC529_10710</name>
</gene>
<keyword evidence="7 10" id="KW-0067">ATP-binding</keyword>
<dbReference type="GO" id="GO:0046316">
    <property type="term" value="F:gluconokinase activity"/>
    <property type="evidence" value="ECO:0007669"/>
    <property type="project" value="UniProtKB-EC"/>
</dbReference>
<comment type="pathway">
    <text evidence="1">Carbohydrate acid metabolism.</text>
</comment>